<feature type="domain" description="Amidohydrolase-related" evidence="2">
    <location>
        <begin position="38"/>
        <end position="348"/>
    </location>
</feature>
<accession>A0A6J5H4P6</accession>
<dbReference type="GO" id="GO:0016787">
    <property type="term" value="F:hydrolase activity"/>
    <property type="evidence" value="ECO:0007669"/>
    <property type="project" value="InterPro"/>
</dbReference>
<name>A0A6J5H4P6_9BURK</name>
<dbReference type="Proteomes" id="UP000494252">
    <property type="component" value="Unassembled WGS sequence"/>
</dbReference>
<dbReference type="InterPro" id="IPR032466">
    <property type="entry name" value="Metal_Hydrolase"/>
</dbReference>
<dbReference type="EMBL" id="CADIKI010000036">
    <property type="protein sequence ID" value="CAB3810446.1"/>
    <property type="molecule type" value="Genomic_DNA"/>
</dbReference>
<evidence type="ECO:0000313" key="4">
    <source>
        <dbReference type="Proteomes" id="UP000494252"/>
    </source>
</evidence>
<dbReference type="SUPFAM" id="SSF51556">
    <property type="entry name" value="Metallo-dependent hydrolases"/>
    <property type="match status" value="1"/>
</dbReference>
<dbReference type="AlphaFoldDB" id="A0A6J5H4P6"/>
<protein>
    <recommendedName>
        <fullName evidence="2">Amidohydrolase-related domain-containing protein</fullName>
    </recommendedName>
</protein>
<dbReference type="InterPro" id="IPR006680">
    <property type="entry name" value="Amidohydro-rel"/>
</dbReference>
<dbReference type="PANTHER" id="PTHR43569:SF1">
    <property type="entry name" value="BLL3371 PROTEIN"/>
    <property type="match status" value="1"/>
</dbReference>
<organism evidence="3 4">
    <name type="scientific">Paraburkholderia fynbosensis</name>
    <dbReference type="NCBI Taxonomy" id="1200993"/>
    <lineage>
        <taxon>Bacteria</taxon>
        <taxon>Pseudomonadati</taxon>
        <taxon>Pseudomonadota</taxon>
        <taxon>Betaproteobacteria</taxon>
        <taxon>Burkholderiales</taxon>
        <taxon>Burkholderiaceae</taxon>
        <taxon>Paraburkholderia</taxon>
    </lineage>
</organism>
<keyword evidence="4" id="KW-1185">Reference proteome</keyword>
<evidence type="ECO:0000259" key="2">
    <source>
        <dbReference type="Pfam" id="PF04909"/>
    </source>
</evidence>
<comment type="similarity">
    <text evidence="1">Belongs to the metallo-dependent hydrolases superfamily.</text>
</comment>
<evidence type="ECO:0000256" key="1">
    <source>
        <dbReference type="ARBA" id="ARBA00038310"/>
    </source>
</evidence>
<reference evidence="3 4" key="1">
    <citation type="submission" date="2020-04" db="EMBL/GenBank/DDBJ databases">
        <authorList>
            <person name="De Canck E."/>
        </authorList>
    </citation>
    <scope>NUCLEOTIDE SEQUENCE [LARGE SCALE GENOMIC DNA]</scope>
    <source>
        <strain evidence="3 4">LMG 27177</strain>
    </source>
</reference>
<gene>
    <name evidence="3" type="ORF">LMG27177_07211</name>
</gene>
<sequence length="351" mass="38833">MLECNSRAFTIGTLSPPDEQWLNSAETEYVLFPGLPIIDSHHHLWNRPGFRYLAGELLADMKTGHNVVAGVFVECESGYRTQGPPELMPVGETQFVLDQIDAAKNGAAERNPVASAIVGFADLTAGTATREVLEAHQAIGGARFKGVRFQSNWDESGAIRRGAPAIRPGMLRERAVQEGLRAVSEMGLTFDSYVFFNQLLDICEVADRLPNLRIVLNHCGGPLTYGPYADQKTDHYVIWRRNLEEVALRSNVFCKIGGLLSRTTAYNYIDADRPARSRDIAEAWKKWIEPCIEAFGAGRCMFGSNFPVDKMGVSYSSLWNVYKHSILAASDAERGELFYGTASRIYGLSGL</sequence>
<dbReference type="Pfam" id="PF04909">
    <property type="entry name" value="Amidohydro_2"/>
    <property type="match status" value="1"/>
</dbReference>
<evidence type="ECO:0000313" key="3">
    <source>
        <dbReference type="EMBL" id="CAB3810446.1"/>
    </source>
</evidence>
<dbReference type="Gene3D" id="3.20.20.140">
    <property type="entry name" value="Metal-dependent hydrolases"/>
    <property type="match status" value="1"/>
</dbReference>
<dbReference type="InterPro" id="IPR052350">
    <property type="entry name" value="Metallo-dep_Lactonases"/>
</dbReference>
<proteinExistence type="inferred from homology"/>
<dbReference type="PANTHER" id="PTHR43569">
    <property type="entry name" value="AMIDOHYDROLASE"/>
    <property type="match status" value="1"/>
</dbReference>